<dbReference type="EMBL" id="JAUCEY010000008">
    <property type="protein sequence ID" value="MDM5455238.1"/>
    <property type="molecule type" value="Genomic_DNA"/>
</dbReference>
<gene>
    <name evidence="1" type="ORF">QUF89_24325</name>
</gene>
<dbReference type="AlphaFoldDB" id="A0AAW7IGW7"/>
<accession>A0AAW7IGW7</accession>
<dbReference type="Proteomes" id="UP001234602">
    <property type="component" value="Unassembled WGS sequence"/>
</dbReference>
<evidence type="ECO:0000313" key="1">
    <source>
        <dbReference type="EMBL" id="MDM5455238.1"/>
    </source>
</evidence>
<protein>
    <submittedName>
        <fullName evidence="1">Uncharacterized protein</fullName>
    </submittedName>
</protein>
<name>A0AAW7IGW7_9BACI</name>
<dbReference type="RefSeq" id="WP_289321002.1">
    <property type="nucleotide sequence ID" value="NZ_JAUCEY010000008.1"/>
</dbReference>
<comment type="caution">
    <text evidence="1">The sequence shown here is derived from an EMBL/GenBank/DDBJ whole genome shotgun (WGS) entry which is preliminary data.</text>
</comment>
<sequence>MLPDKLETILDVVGDLDSYLKKLLCIEENTPESAIFNIGYDFLEGAAPVIGNGIQNVKIRNLKKGLKELNYVVADIGVTLNELQEKFIQEKALPLILKNMMQEEQEEKIKILVNGLESIINDSMYEEDSLFEFYDVVNSLRKKEIARLLELYSKEIQNQETYNIGNFQFDGTSLEYIDNKLVQLGLRKVYVINAGTLGAESQVTAFTDFGKGFIKFFRNRKINE</sequence>
<reference evidence="1" key="1">
    <citation type="submission" date="2023-06" db="EMBL/GenBank/DDBJ databases">
        <title>Comparative genomics of Bacillaceae isolates and their secondary metabolite potential.</title>
        <authorList>
            <person name="Song L."/>
            <person name="Nielsen L.J."/>
            <person name="Mohite O."/>
            <person name="Xu X."/>
            <person name="Weber T."/>
            <person name="Kovacs A.T."/>
        </authorList>
    </citation>
    <scope>NUCLEOTIDE SEQUENCE</scope>
    <source>
        <strain evidence="1">D8_B_37</strain>
    </source>
</reference>
<evidence type="ECO:0000313" key="2">
    <source>
        <dbReference type="Proteomes" id="UP001234602"/>
    </source>
</evidence>
<organism evidence="1 2">
    <name type="scientific">Peribacillus simplex</name>
    <dbReference type="NCBI Taxonomy" id="1478"/>
    <lineage>
        <taxon>Bacteria</taxon>
        <taxon>Bacillati</taxon>
        <taxon>Bacillota</taxon>
        <taxon>Bacilli</taxon>
        <taxon>Bacillales</taxon>
        <taxon>Bacillaceae</taxon>
        <taxon>Peribacillus</taxon>
    </lineage>
</organism>
<proteinExistence type="predicted"/>